<dbReference type="HOGENOM" id="CLU_013985_7_1_1"/>
<dbReference type="OrthoDB" id="47017at2759"/>
<proteinExistence type="inferred from homology"/>
<reference evidence="4 5" key="1">
    <citation type="journal article" date="2007" name="Nature">
        <title>Evolution of genes and genomes on the Drosophila phylogeny.</title>
        <authorList>
            <consortium name="Drosophila 12 Genomes Consortium"/>
            <person name="Clark A.G."/>
            <person name="Eisen M.B."/>
            <person name="Smith D.R."/>
            <person name="Bergman C.M."/>
            <person name="Oliver B."/>
            <person name="Markow T.A."/>
            <person name="Kaufman T.C."/>
            <person name="Kellis M."/>
            <person name="Gelbart W."/>
            <person name="Iyer V.N."/>
            <person name="Pollard D.A."/>
            <person name="Sackton T.B."/>
            <person name="Larracuente A.M."/>
            <person name="Singh N.D."/>
            <person name="Abad J.P."/>
            <person name="Abt D.N."/>
            <person name="Adryan B."/>
            <person name="Aguade M."/>
            <person name="Akashi H."/>
            <person name="Anderson W.W."/>
            <person name="Aquadro C.F."/>
            <person name="Ardell D.H."/>
            <person name="Arguello R."/>
            <person name="Artieri C.G."/>
            <person name="Barbash D.A."/>
            <person name="Barker D."/>
            <person name="Barsanti P."/>
            <person name="Batterham P."/>
            <person name="Batzoglou S."/>
            <person name="Begun D."/>
            <person name="Bhutkar A."/>
            <person name="Blanco E."/>
            <person name="Bosak S.A."/>
            <person name="Bradley R.K."/>
            <person name="Brand A.D."/>
            <person name="Brent M.R."/>
            <person name="Brooks A.N."/>
            <person name="Brown R.H."/>
            <person name="Butlin R.K."/>
            <person name="Caggese C."/>
            <person name="Calvi B.R."/>
            <person name="Bernardo de Carvalho A."/>
            <person name="Caspi A."/>
            <person name="Castrezana S."/>
            <person name="Celniker S.E."/>
            <person name="Chang J.L."/>
            <person name="Chapple C."/>
            <person name="Chatterji S."/>
            <person name="Chinwalla A."/>
            <person name="Civetta A."/>
            <person name="Clifton S.W."/>
            <person name="Comeron J.M."/>
            <person name="Costello J.C."/>
            <person name="Coyne J.A."/>
            <person name="Daub J."/>
            <person name="David R.G."/>
            <person name="Delcher A.L."/>
            <person name="Delehaunty K."/>
            <person name="Do C.B."/>
            <person name="Ebling H."/>
            <person name="Edwards K."/>
            <person name="Eickbush T."/>
            <person name="Evans J.D."/>
            <person name="Filipski A."/>
            <person name="Findeiss S."/>
            <person name="Freyhult E."/>
            <person name="Fulton L."/>
            <person name="Fulton R."/>
            <person name="Garcia A.C."/>
            <person name="Gardiner A."/>
            <person name="Garfield D.A."/>
            <person name="Garvin B.E."/>
            <person name="Gibson G."/>
            <person name="Gilbert D."/>
            <person name="Gnerre S."/>
            <person name="Godfrey J."/>
            <person name="Good R."/>
            <person name="Gotea V."/>
            <person name="Gravely B."/>
            <person name="Greenberg A.J."/>
            <person name="Griffiths-Jones S."/>
            <person name="Gross S."/>
            <person name="Guigo R."/>
            <person name="Gustafson E.A."/>
            <person name="Haerty W."/>
            <person name="Hahn M.W."/>
            <person name="Halligan D.L."/>
            <person name="Halpern A.L."/>
            <person name="Halter G.M."/>
            <person name="Han M.V."/>
            <person name="Heger A."/>
            <person name="Hillier L."/>
            <person name="Hinrichs A.S."/>
            <person name="Holmes I."/>
            <person name="Hoskins R.A."/>
            <person name="Hubisz M.J."/>
            <person name="Hultmark D."/>
            <person name="Huntley M.A."/>
            <person name="Jaffe D.B."/>
            <person name="Jagadeeshan S."/>
            <person name="Jeck W.R."/>
            <person name="Johnson J."/>
            <person name="Jones C.D."/>
            <person name="Jordan W.C."/>
            <person name="Karpen G.H."/>
            <person name="Kataoka E."/>
            <person name="Keightley P.D."/>
            <person name="Kheradpour P."/>
            <person name="Kirkness E.F."/>
            <person name="Koerich L.B."/>
            <person name="Kristiansen K."/>
            <person name="Kudrna D."/>
            <person name="Kulathinal R.J."/>
            <person name="Kumar S."/>
            <person name="Kwok R."/>
            <person name="Lander E."/>
            <person name="Langley C.H."/>
            <person name="Lapoint R."/>
            <person name="Lazzaro B.P."/>
            <person name="Lee S.J."/>
            <person name="Levesque L."/>
            <person name="Li R."/>
            <person name="Lin C.F."/>
            <person name="Lin M.F."/>
            <person name="Lindblad-Toh K."/>
            <person name="Llopart A."/>
            <person name="Long M."/>
            <person name="Low L."/>
            <person name="Lozovsky E."/>
            <person name="Lu J."/>
            <person name="Luo M."/>
            <person name="Machado C.A."/>
            <person name="Makalowski W."/>
            <person name="Marzo M."/>
            <person name="Matsuda M."/>
            <person name="Matzkin L."/>
            <person name="McAllister B."/>
            <person name="McBride C.S."/>
            <person name="McKernan B."/>
            <person name="McKernan K."/>
            <person name="Mendez-Lago M."/>
            <person name="Minx P."/>
            <person name="Mollenhauer M.U."/>
            <person name="Montooth K."/>
            <person name="Mount S.M."/>
            <person name="Mu X."/>
            <person name="Myers E."/>
            <person name="Negre B."/>
            <person name="Newfeld S."/>
            <person name="Nielsen R."/>
            <person name="Noor M.A."/>
            <person name="O'Grady P."/>
            <person name="Pachter L."/>
            <person name="Papaceit M."/>
            <person name="Parisi M.J."/>
            <person name="Parisi M."/>
            <person name="Parts L."/>
            <person name="Pedersen J.S."/>
            <person name="Pesole G."/>
            <person name="Phillippy A.M."/>
            <person name="Ponting C.P."/>
            <person name="Pop M."/>
            <person name="Porcelli D."/>
            <person name="Powell J.R."/>
            <person name="Prohaska S."/>
            <person name="Pruitt K."/>
            <person name="Puig M."/>
            <person name="Quesneville H."/>
            <person name="Ram K.R."/>
            <person name="Rand D."/>
            <person name="Rasmussen M.D."/>
            <person name="Reed L.K."/>
            <person name="Reenan R."/>
            <person name="Reily A."/>
            <person name="Remington K.A."/>
            <person name="Rieger T.T."/>
            <person name="Ritchie M.G."/>
            <person name="Robin C."/>
            <person name="Rogers Y.H."/>
            <person name="Rohde C."/>
            <person name="Rozas J."/>
            <person name="Rubenfield M.J."/>
            <person name="Ruiz A."/>
            <person name="Russo S."/>
            <person name="Salzberg S.L."/>
            <person name="Sanchez-Gracia A."/>
            <person name="Saranga D.J."/>
            <person name="Sato H."/>
            <person name="Schaeffer S.W."/>
            <person name="Schatz M.C."/>
            <person name="Schlenke T."/>
            <person name="Schwartz R."/>
            <person name="Segarra C."/>
            <person name="Singh R.S."/>
            <person name="Sirot L."/>
            <person name="Sirota M."/>
            <person name="Sisneros N.B."/>
            <person name="Smith C.D."/>
            <person name="Smith T.F."/>
            <person name="Spieth J."/>
            <person name="Stage D.E."/>
            <person name="Stark A."/>
            <person name="Stephan W."/>
            <person name="Strausberg R.L."/>
            <person name="Strempel S."/>
            <person name="Sturgill D."/>
            <person name="Sutton G."/>
            <person name="Sutton G.G."/>
            <person name="Tao W."/>
            <person name="Teichmann S."/>
            <person name="Tobari Y.N."/>
            <person name="Tomimura Y."/>
            <person name="Tsolas J.M."/>
            <person name="Valente V.L."/>
            <person name="Venter E."/>
            <person name="Venter J.C."/>
            <person name="Vicario S."/>
            <person name="Vieira F.G."/>
            <person name="Vilella A.J."/>
            <person name="Villasante A."/>
            <person name="Walenz B."/>
            <person name="Wang J."/>
            <person name="Wasserman M."/>
            <person name="Watts T."/>
            <person name="Wilson D."/>
            <person name="Wilson R.K."/>
            <person name="Wing R.A."/>
            <person name="Wolfner M.F."/>
            <person name="Wong A."/>
            <person name="Wong G.K."/>
            <person name="Wu C.I."/>
            <person name="Wu G."/>
            <person name="Yamamoto D."/>
            <person name="Yang H.P."/>
            <person name="Yang S.P."/>
            <person name="Yorke J.A."/>
            <person name="Yoshida K."/>
            <person name="Zdobnov E."/>
            <person name="Zhang P."/>
            <person name="Zhang Y."/>
            <person name="Zimin A.V."/>
            <person name="Baldwin J."/>
            <person name="Abdouelleil A."/>
            <person name="Abdulkadir J."/>
            <person name="Abebe A."/>
            <person name="Abera B."/>
            <person name="Abreu J."/>
            <person name="Acer S.C."/>
            <person name="Aftuck L."/>
            <person name="Alexander A."/>
            <person name="An P."/>
            <person name="Anderson E."/>
            <person name="Anderson S."/>
            <person name="Arachi H."/>
            <person name="Azer M."/>
            <person name="Bachantsang P."/>
            <person name="Barry A."/>
            <person name="Bayul T."/>
            <person name="Berlin A."/>
            <person name="Bessette D."/>
            <person name="Bloom T."/>
            <person name="Blye J."/>
            <person name="Boguslavskiy L."/>
            <person name="Bonnet C."/>
            <person name="Boukhgalter B."/>
            <person name="Bourzgui I."/>
            <person name="Brown A."/>
            <person name="Cahill P."/>
            <person name="Channer S."/>
            <person name="Cheshatsang Y."/>
            <person name="Chuda L."/>
            <person name="Citroen M."/>
            <person name="Collymore A."/>
            <person name="Cooke P."/>
            <person name="Costello M."/>
            <person name="D'Aco K."/>
            <person name="Daza R."/>
            <person name="De Haan G."/>
            <person name="DeGray S."/>
            <person name="DeMaso C."/>
            <person name="Dhargay N."/>
            <person name="Dooley K."/>
            <person name="Dooley E."/>
            <person name="Doricent M."/>
            <person name="Dorje P."/>
            <person name="Dorjee K."/>
            <person name="Dupes A."/>
            <person name="Elong R."/>
            <person name="Falk J."/>
            <person name="Farina A."/>
            <person name="Faro S."/>
            <person name="Ferguson D."/>
            <person name="Fisher S."/>
            <person name="Foley C.D."/>
            <person name="Franke A."/>
            <person name="Friedrich D."/>
            <person name="Gadbois L."/>
            <person name="Gearin G."/>
            <person name="Gearin C.R."/>
            <person name="Giannoukos G."/>
            <person name="Goode T."/>
            <person name="Graham J."/>
            <person name="Grandbois E."/>
            <person name="Grewal S."/>
            <person name="Gyaltsen K."/>
            <person name="Hafez N."/>
            <person name="Hagos B."/>
            <person name="Hall J."/>
            <person name="Henson C."/>
            <person name="Hollinger A."/>
            <person name="Honan T."/>
            <person name="Huard M.D."/>
            <person name="Hughes L."/>
            <person name="Hurhula B."/>
            <person name="Husby M.E."/>
            <person name="Kamat A."/>
            <person name="Kanga B."/>
            <person name="Kashin S."/>
            <person name="Khazanovich D."/>
            <person name="Kisner P."/>
            <person name="Lance K."/>
            <person name="Lara M."/>
            <person name="Lee W."/>
            <person name="Lennon N."/>
            <person name="Letendre F."/>
            <person name="LeVine R."/>
            <person name="Lipovsky A."/>
            <person name="Liu X."/>
            <person name="Liu J."/>
            <person name="Liu S."/>
            <person name="Lokyitsang T."/>
            <person name="Lokyitsang Y."/>
            <person name="Lubonja R."/>
            <person name="Lui A."/>
            <person name="MacDonald P."/>
            <person name="Magnisalis V."/>
            <person name="Maru K."/>
            <person name="Matthews C."/>
            <person name="McCusker W."/>
            <person name="McDonough S."/>
            <person name="Mehta T."/>
            <person name="Meldrim J."/>
            <person name="Meneus L."/>
            <person name="Mihai O."/>
            <person name="Mihalev A."/>
            <person name="Mihova T."/>
            <person name="Mittelman R."/>
            <person name="Mlenga V."/>
            <person name="Montmayeur A."/>
            <person name="Mulrain L."/>
            <person name="Navidi A."/>
            <person name="Naylor J."/>
            <person name="Negash T."/>
            <person name="Nguyen T."/>
            <person name="Nguyen N."/>
            <person name="Nicol R."/>
            <person name="Norbu C."/>
            <person name="Norbu N."/>
            <person name="Novod N."/>
            <person name="O'Neill B."/>
            <person name="Osman S."/>
            <person name="Markiewicz E."/>
            <person name="Oyono O.L."/>
            <person name="Patti C."/>
            <person name="Phunkhang P."/>
            <person name="Pierre F."/>
            <person name="Priest M."/>
            <person name="Raghuraman S."/>
            <person name="Rege F."/>
            <person name="Reyes R."/>
            <person name="Rise C."/>
            <person name="Rogov P."/>
            <person name="Ross K."/>
            <person name="Ryan E."/>
            <person name="Settipalli S."/>
            <person name="Shea T."/>
            <person name="Sherpa N."/>
            <person name="Shi L."/>
            <person name="Shih D."/>
            <person name="Sparrow T."/>
            <person name="Spaulding J."/>
            <person name="Stalker J."/>
            <person name="Stange-Thomann N."/>
            <person name="Stavropoulos S."/>
            <person name="Stone C."/>
            <person name="Strader C."/>
            <person name="Tesfaye S."/>
            <person name="Thomson T."/>
            <person name="Thoulutsang Y."/>
            <person name="Thoulutsang D."/>
            <person name="Topham K."/>
            <person name="Topping I."/>
            <person name="Tsamla T."/>
            <person name="Vassiliev H."/>
            <person name="Vo A."/>
            <person name="Wangchuk T."/>
            <person name="Wangdi T."/>
            <person name="Weiand M."/>
            <person name="Wilkinson J."/>
            <person name="Wilson A."/>
            <person name="Yadav S."/>
            <person name="Young G."/>
            <person name="Yu Q."/>
            <person name="Zembek L."/>
            <person name="Zhong D."/>
            <person name="Zimmer A."/>
            <person name="Zwirko Z."/>
            <person name="Jaffe D.B."/>
            <person name="Alvarez P."/>
            <person name="Brockman W."/>
            <person name="Butler J."/>
            <person name="Chin C."/>
            <person name="Gnerre S."/>
            <person name="Grabherr M."/>
            <person name="Kleber M."/>
            <person name="Mauceli E."/>
            <person name="MacCallum I."/>
        </authorList>
    </citation>
    <scope>NUCLEOTIDE SEQUENCE [LARGE SCALE GENOMIC DNA]</scope>
    <source>
        <strain evidence="5">Tucson 15010-1051.87</strain>
    </source>
</reference>
<dbReference type="InterPro" id="IPR051646">
    <property type="entry name" value="NatB_acetyltransferase_subunit"/>
</dbReference>
<name>B4M991_DROVI</name>
<dbReference type="SMR" id="B4M991"/>
<dbReference type="eggNOG" id="KOG3234">
    <property type="taxonomic scope" value="Eukaryota"/>
</dbReference>
<dbReference type="GO" id="GO:0031416">
    <property type="term" value="C:NatB complex"/>
    <property type="evidence" value="ECO:0007669"/>
    <property type="project" value="TreeGrafter"/>
</dbReference>
<evidence type="ECO:0000256" key="2">
    <source>
        <dbReference type="ARBA" id="ARBA00023315"/>
    </source>
</evidence>
<comment type="similarity">
    <text evidence="3">Belongs to the acetyltransferase family. ARD1 subfamily.</text>
</comment>
<dbReference type="InterPro" id="IPR016181">
    <property type="entry name" value="Acyl_CoA_acyltransferase"/>
</dbReference>
<dbReference type="SUPFAM" id="SSF55729">
    <property type="entry name" value="Acyl-CoA N-acyltransferases (Nat)"/>
    <property type="match status" value="1"/>
</dbReference>
<evidence type="ECO:0000313" key="5">
    <source>
        <dbReference type="Proteomes" id="UP000008792"/>
    </source>
</evidence>
<dbReference type="Proteomes" id="UP000008792">
    <property type="component" value="Unassembled WGS sequence"/>
</dbReference>
<evidence type="ECO:0008006" key="6">
    <source>
        <dbReference type="Google" id="ProtNLM"/>
    </source>
</evidence>
<accession>B4M991</accession>
<keyword evidence="1" id="KW-0808">Transferase</keyword>
<dbReference type="EMBL" id="CH940654">
    <property type="protein sequence ID" value="EDW57767.2"/>
    <property type="molecule type" value="Genomic_DNA"/>
</dbReference>
<evidence type="ECO:0000256" key="1">
    <source>
        <dbReference type="ARBA" id="ARBA00022679"/>
    </source>
</evidence>
<dbReference type="PANTHER" id="PTHR45910">
    <property type="entry name" value="N-ALPHA-ACETYLTRANSFERASE 20"/>
    <property type="match status" value="1"/>
</dbReference>
<evidence type="ECO:0000256" key="3">
    <source>
        <dbReference type="ARBA" id="ARBA00025786"/>
    </source>
</evidence>
<dbReference type="AlphaFoldDB" id="B4M991"/>
<sequence>MTALREFTFDDLFKFNRMVFDPLTEVYSISFFMDKILEFPMLATVAVAPNEQLVGFILGTRVIKDELVGDGKNLDLISSHGHVSVLSIDHEFRRLALGSLLMERLHASMDRQRDCCWAM</sequence>
<dbReference type="InParanoid" id="B4M991"/>
<dbReference type="Gene3D" id="3.40.630.30">
    <property type="match status" value="1"/>
</dbReference>
<organism evidence="4 5">
    <name type="scientific">Drosophila virilis</name>
    <name type="common">Fruit fly</name>
    <dbReference type="NCBI Taxonomy" id="7244"/>
    <lineage>
        <taxon>Eukaryota</taxon>
        <taxon>Metazoa</taxon>
        <taxon>Ecdysozoa</taxon>
        <taxon>Arthropoda</taxon>
        <taxon>Hexapoda</taxon>
        <taxon>Insecta</taxon>
        <taxon>Pterygota</taxon>
        <taxon>Neoptera</taxon>
        <taxon>Endopterygota</taxon>
        <taxon>Diptera</taxon>
        <taxon>Brachycera</taxon>
        <taxon>Muscomorpha</taxon>
        <taxon>Ephydroidea</taxon>
        <taxon>Drosophilidae</taxon>
        <taxon>Drosophila</taxon>
    </lineage>
</organism>
<dbReference type="GO" id="GO:0004596">
    <property type="term" value="F:protein-N-terminal amino-acid acetyltransferase activity"/>
    <property type="evidence" value="ECO:0007669"/>
    <property type="project" value="TreeGrafter"/>
</dbReference>
<gene>
    <name evidence="4" type="primary">Dvir\GJ17962</name>
    <name evidence="4" type="ORF">Dvir_GJ17962</name>
</gene>
<dbReference type="PANTHER" id="PTHR45910:SF1">
    <property type="entry name" value="N-ALPHA-ACETYLTRANSFERASE 20"/>
    <property type="match status" value="1"/>
</dbReference>
<keyword evidence="2" id="KW-0012">Acyltransferase</keyword>
<protein>
    <recommendedName>
        <fullName evidence="6">N-acetyltransferase domain-containing protein</fullName>
    </recommendedName>
</protein>
<keyword evidence="5" id="KW-1185">Reference proteome</keyword>
<evidence type="ECO:0000313" key="4">
    <source>
        <dbReference type="EMBL" id="EDW57767.2"/>
    </source>
</evidence>